<dbReference type="EMBL" id="UZAH01032914">
    <property type="protein sequence ID" value="VDP24633.1"/>
    <property type="molecule type" value="Genomic_DNA"/>
</dbReference>
<feature type="compositionally biased region" description="Basic and acidic residues" evidence="1">
    <location>
        <begin position="37"/>
        <end position="54"/>
    </location>
</feature>
<evidence type="ECO:0000256" key="1">
    <source>
        <dbReference type="SAM" id="MobiDB-lite"/>
    </source>
</evidence>
<proteinExistence type="predicted"/>
<dbReference type="AlphaFoldDB" id="A0A3P8FQX1"/>
<dbReference type="OrthoDB" id="5883555at2759"/>
<evidence type="ECO:0000313" key="3">
    <source>
        <dbReference type="Proteomes" id="UP000050761"/>
    </source>
</evidence>
<reference evidence="2 3" key="1">
    <citation type="submission" date="2018-11" db="EMBL/GenBank/DDBJ databases">
        <authorList>
            <consortium name="Pathogen Informatics"/>
        </authorList>
    </citation>
    <scope>NUCLEOTIDE SEQUENCE [LARGE SCALE GENOMIC DNA]</scope>
</reference>
<keyword evidence="3" id="KW-1185">Reference proteome</keyword>
<sequence length="423" mass="48575">MDDYDYDDYDLFDDEDNSQSSQSALGAPSTSTPARKRFCEERAETREETEPYSKRSRYDELACSEFGVLRTSSASAGFAEKTKNLLMTKDKLPLGKLGLAICQHDVLADYQIGFPFLPDVEEGKTIAQTLSSVQQPSDLIFRQLMNVIADQSNMIVGLTAAARIISYCLYFLAEPQTKIFRWSARFLHEAKLHEDTCLAFENLTQVWRIPQLAVQEEWPDLSNALFKVESVDLNKKMEKWIRTKRGKPHDHVIACTDFFRVYLKEYFKYFSYSCEPPVLVKRYAVRISDSCAKRPELRDFPEELVEQLIGVCLDGLRLGMRELSFPVSVTALRKNPTPFWLSLGDTDEEREGEFEERKKARARWTVHVRGAFQRALNDIRKYVLDANGRLVPAPKVKIIRIGSQPSTSQRTPQDDEEEDDNTT</sequence>
<feature type="compositionally biased region" description="Polar residues" evidence="1">
    <location>
        <begin position="18"/>
        <end position="33"/>
    </location>
</feature>
<feature type="region of interest" description="Disordered" evidence="1">
    <location>
        <begin position="1"/>
        <end position="54"/>
    </location>
</feature>
<reference evidence="4" key="2">
    <citation type="submission" date="2019-09" db="UniProtKB">
        <authorList>
            <consortium name="WormBaseParasite"/>
        </authorList>
    </citation>
    <scope>IDENTIFICATION</scope>
</reference>
<accession>A0A3P8FQX1</accession>
<feature type="compositionally biased region" description="Acidic residues" evidence="1">
    <location>
        <begin position="414"/>
        <end position="423"/>
    </location>
</feature>
<evidence type="ECO:0000313" key="2">
    <source>
        <dbReference type="EMBL" id="VDP24633.1"/>
    </source>
</evidence>
<name>A0A3P8FQX1_HELPZ</name>
<evidence type="ECO:0000313" key="4">
    <source>
        <dbReference type="WBParaSite" id="HPBE_0002134101-mRNA-1"/>
    </source>
</evidence>
<protein>
    <submittedName>
        <fullName evidence="4">Cyclin N-terminal domain-containing protein</fullName>
    </submittedName>
</protein>
<dbReference type="Proteomes" id="UP000050761">
    <property type="component" value="Unassembled WGS sequence"/>
</dbReference>
<gene>
    <name evidence="2" type="ORF">HPBE_LOCUS21340</name>
</gene>
<organism evidence="2">
    <name type="scientific">Heligmosomoides polygyrus</name>
    <name type="common">Parasitic roundworm</name>
    <dbReference type="NCBI Taxonomy" id="6339"/>
    <lineage>
        <taxon>Eukaryota</taxon>
        <taxon>Metazoa</taxon>
        <taxon>Ecdysozoa</taxon>
        <taxon>Nematoda</taxon>
        <taxon>Chromadorea</taxon>
        <taxon>Rhabditida</taxon>
        <taxon>Rhabditina</taxon>
        <taxon>Rhabditomorpha</taxon>
        <taxon>Strongyloidea</taxon>
        <taxon>Heligmosomidae</taxon>
        <taxon>Heligmosomoides</taxon>
    </lineage>
</organism>
<feature type="region of interest" description="Disordered" evidence="1">
    <location>
        <begin position="401"/>
        <end position="423"/>
    </location>
</feature>
<dbReference type="WBParaSite" id="HPBE_0002134101-mRNA-1">
    <property type="protein sequence ID" value="HPBE_0002134101-mRNA-1"/>
    <property type="gene ID" value="HPBE_0002134101"/>
</dbReference>
<feature type="compositionally biased region" description="Acidic residues" evidence="1">
    <location>
        <begin position="1"/>
        <end position="17"/>
    </location>
</feature>